<dbReference type="Proteomes" id="UP000694427">
    <property type="component" value="Unplaced"/>
</dbReference>
<dbReference type="AlphaFoldDB" id="A0A8C1N7H3"/>
<keyword evidence="3" id="KW-1185">Reference proteome</keyword>
<feature type="region of interest" description="Disordered" evidence="1">
    <location>
        <begin position="65"/>
        <end position="211"/>
    </location>
</feature>
<protein>
    <submittedName>
        <fullName evidence="2">Uncharacterized protein</fullName>
    </submittedName>
</protein>
<name>A0A8C1N7H3_CYPCA</name>
<proteinExistence type="predicted"/>
<feature type="compositionally biased region" description="Basic residues" evidence="1">
    <location>
        <begin position="167"/>
        <end position="187"/>
    </location>
</feature>
<sequence>MTEVPLSKALNPRLLPGYHSVNGCPLLTVCVCSLLFVCTLDGLNAEHNFRVTILGCMSQQNYLHDRQDSDRGHERPDSDRGHDRRDNDRGHDRPDSDRGHDRPDSDRGHDRPDSDRGHDRLDNDRGHDRPDSDRGHDRPDNDRGHDRPHEEKAPIGLSGNGPDRTQGKAKKGWREKPRGRRMKCLSRHRGEGHERQATESHSKPQRLLGVI</sequence>
<evidence type="ECO:0000313" key="2">
    <source>
        <dbReference type="Ensembl" id="ENSCCRP00010088113.1"/>
    </source>
</evidence>
<feature type="compositionally biased region" description="Basic and acidic residues" evidence="1">
    <location>
        <begin position="188"/>
        <end position="202"/>
    </location>
</feature>
<dbReference type="Ensembl" id="ENSCCRT00010097692.1">
    <property type="protein sequence ID" value="ENSCCRP00010088113.1"/>
    <property type="gene ID" value="ENSCCRG00010038468.1"/>
</dbReference>
<reference evidence="2" key="2">
    <citation type="submission" date="2025-09" db="UniProtKB">
        <authorList>
            <consortium name="Ensembl"/>
        </authorList>
    </citation>
    <scope>IDENTIFICATION</scope>
</reference>
<evidence type="ECO:0000313" key="3">
    <source>
        <dbReference type="Proteomes" id="UP000694427"/>
    </source>
</evidence>
<organism evidence="2 3">
    <name type="scientific">Cyprinus carpio</name>
    <name type="common">Common carp</name>
    <dbReference type="NCBI Taxonomy" id="7962"/>
    <lineage>
        <taxon>Eukaryota</taxon>
        <taxon>Metazoa</taxon>
        <taxon>Chordata</taxon>
        <taxon>Craniata</taxon>
        <taxon>Vertebrata</taxon>
        <taxon>Euteleostomi</taxon>
        <taxon>Actinopterygii</taxon>
        <taxon>Neopterygii</taxon>
        <taxon>Teleostei</taxon>
        <taxon>Ostariophysi</taxon>
        <taxon>Cypriniformes</taxon>
        <taxon>Cyprinidae</taxon>
        <taxon>Cyprininae</taxon>
        <taxon>Cyprinus</taxon>
    </lineage>
</organism>
<evidence type="ECO:0000256" key="1">
    <source>
        <dbReference type="SAM" id="MobiDB-lite"/>
    </source>
</evidence>
<feature type="compositionally biased region" description="Basic and acidic residues" evidence="1">
    <location>
        <begin position="65"/>
        <end position="153"/>
    </location>
</feature>
<accession>A0A8C1N7H3</accession>
<reference evidence="2" key="1">
    <citation type="submission" date="2025-08" db="UniProtKB">
        <authorList>
            <consortium name="Ensembl"/>
        </authorList>
    </citation>
    <scope>IDENTIFICATION</scope>
</reference>